<reference evidence="3 4" key="1">
    <citation type="submission" date="2024-04" db="EMBL/GenBank/DDBJ databases">
        <authorList>
            <consortium name="Genoscope - CEA"/>
            <person name="William W."/>
        </authorList>
    </citation>
    <scope>NUCLEOTIDE SEQUENCE [LARGE SCALE GENOMIC DNA]</scope>
</reference>
<dbReference type="Proteomes" id="UP001497497">
    <property type="component" value="Unassembled WGS sequence"/>
</dbReference>
<dbReference type="GO" id="GO:0010521">
    <property type="term" value="F:telomerase inhibitor activity"/>
    <property type="evidence" value="ECO:0007669"/>
    <property type="project" value="TreeGrafter"/>
</dbReference>
<feature type="compositionally biased region" description="Basic and acidic residues" evidence="1">
    <location>
        <begin position="228"/>
        <end position="262"/>
    </location>
</feature>
<feature type="compositionally biased region" description="Basic and acidic residues" evidence="1">
    <location>
        <begin position="179"/>
        <end position="189"/>
    </location>
</feature>
<evidence type="ECO:0000259" key="2">
    <source>
        <dbReference type="PROSITE" id="PS50174"/>
    </source>
</evidence>
<feature type="compositionally biased region" description="Basic and acidic residues" evidence="1">
    <location>
        <begin position="98"/>
        <end position="115"/>
    </location>
</feature>
<feature type="compositionally biased region" description="Basic residues" evidence="1">
    <location>
        <begin position="301"/>
        <end position="311"/>
    </location>
</feature>
<feature type="compositionally biased region" description="Polar residues" evidence="1">
    <location>
        <begin position="326"/>
        <end position="339"/>
    </location>
</feature>
<name>A0AAV2IPB9_LYMST</name>
<feature type="region of interest" description="Disordered" evidence="1">
    <location>
        <begin position="140"/>
        <end position="165"/>
    </location>
</feature>
<feature type="compositionally biased region" description="Basic and acidic residues" evidence="1">
    <location>
        <begin position="361"/>
        <end position="380"/>
    </location>
</feature>
<dbReference type="InterPro" id="IPR050656">
    <property type="entry name" value="PINX1"/>
</dbReference>
<feature type="region of interest" description="Disordered" evidence="1">
    <location>
        <begin position="179"/>
        <end position="517"/>
    </location>
</feature>
<dbReference type="AlphaFoldDB" id="A0AAV2IPB9"/>
<dbReference type="PROSITE" id="PS50174">
    <property type="entry name" value="G_PATCH"/>
    <property type="match status" value="1"/>
</dbReference>
<accession>A0AAV2IPB9</accession>
<feature type="domain" description="G-patch" evidence="2">
    <location>
        <begin position="26"/>
        <end position="72"/>
    </location>
</feature>
<protein>
    <recommendedName>
        <fullName evidence="2">G-patch domain-containing protein</fullName>
    </recommendedName>
</protein>
<proteinExistence type="predicted"/>
<feature type="compositionally biased region" description="Basic and acidic residues" evidence="1">
    <location>
        <begin position="486"/>
        <end position="502"/>
    </location>
</feature>
<dbReference type="PANTHER" id="PTHR23149">
    <property type="entry name" value="G PATCH DOMAIN CONTAINING PROTEIN"/>
    <property type="match status" value="1"/>
</dbReference>
<dbReference type="GO" id="GO:0005730">
    <property type="term" value="C:nucleolus"/>
    <property type="evidence" value="ECO:0007669"/>
    <property type="project" value="TreeGrafter"/>
</dbReference>
<feature type="region of interest" description="Disordered" evidence="1">
    <location>
        <begin position="90"/>
        <end position="120"/>
    </location>
</feature>
<sequence>MALLAEPKRKAKFGLDPRNTNWSNDDNKIGQRLMEKMGWEKGKGLGANEDGMKEHIKASYKSDSRGLGFTAKDADAWIAHQDDFNELLKTLNSQSGPEEPKEKIKEEQRPPDGQKRYRGRFARGSVQTLRSVEDLDCIFGKRKSKTNNDTEAEENKHGLTSVTSTSSVQEYFAKKMAEMKARKESSTKIDDDEVNMGRQSTSGKEALEKRVPPLYGNVMFSYDENEADKECDNPEKDSDTKLDRGWYQEWPGENKPEQESETRKKKKKRKDKNPSIDSNVIETEVWKESVESEEVVTGTTKKIKKSKKHKKENIDVVNSEEGRNIKISSSGINKYNGNDQVGELAETRGCSKSTKKSKKNKSIERDDQNSSKLIKDKDNDLVNGLGVSECDGGGGSCDMEQTDFKNSKKNKKGVLDGAESSGKQNDVQDPESTENRKKIKRKRDRSNVADGVTDANQDADSASRDLDAENVEKKKKKKDKQNQTCLEEKLFDDSTADKEAEKKKSKKRKREDSEVSDVKANCIKSAVDQKCEAGNQSVDQNVESSVITRTLGIDKKKKKLNRKKVVKEKIKKQKAAENSIFPGSNLSDINGYAMARRANHYVHIVNKPNTKKRSAKKGGSK</sequence>
<organism evidence="3 4">
    <name type="scientific">Lymnaea stagnalis</name>
    <name type="common">Great pond snail</name>
    <name type="synonym">Helix stagnalis</name>
    <dbReference type="NCBI Taxonomy" id="6523"/>
    <lineage>
        <taxon>Eukaryota</taxon>
        <taxon>Metazoa</taxon>
        <taxon>Spiralia</taxon>
        <taxon>Lophotrochozoa</taxon>
        <taxon>Mollusca</taxon>
        <taxon>Gastropoda</taxon>
        <taxon>Heterobranchia</taxon>
        <taxon>Euthyneura</taxon>
        <taxon>Panpulmonata</taxon>
        <taxon>Hygrophila</taxon>
        <taxon>Lymnaeoidea</taxon>
        <taxon>Lymnaeidae</taxon>
        <taxon>Lymnaea</taxon>
    </lineage>
</organism>
<evidence type="ECO:0000256" key="1">
    <source>
        <dbReference type="SAM" id="MobiDB-lite"/>
    </source>
</evidence>
<dbReference type="SMART" id="SM00443">
    <property type="entry name" value="G_patch"/>
    <property type="match status" value="1"/>
</dbReference>
<comment type="caution">
    <text evidence="3">The sequence shown here is derived from an EMBL/GenBank/DDBJ whole genome shotgun (WGS) entry which is preliminary data.</text>
</comment>
<dbReference type="Pfam" id="PF01585">
    <property type="entry name" value="G-patch"/>
    <property type="match status" value="1"/>
</dbReference>
<evidence type="ECO:0000313" key="4">
    <source>
        <dbReference type="Proteomes" id="UP001497497"/>
    </source>
</evidence>
<dbReference type="PANTHER" id="PTHR23149:SF27">
    <property type="entry name" value="PIN2_TERF1-INTERACTING TELOMERASE INHIBITOR 1"/>
    <property type="match status" value="1"/>
</dbReference>
<gene>
    <name evidence="3" type="ORF">GSLYS_00020436001</name>
</gene>
<dbReference type="EMBL" id="CAXITT010000904">
    <property type="protein sequence ID" value="CAL1547111.1"/>
    <property type="molecule type" value="Genomic_DNA"/>
</dbReference>
<dbReference type="GO" id="GO:0003676">
    <property type="term" value="F:nucleic acid binding"/>
    <property type="evidence" value="ECO:0007669"/>
    <property type="project" value="InterPro"/>
</dbReference>
<keyword evidence="4" id="KW-1185">Reference proteome</keyword>
<evidence type="ECO:0000313" key="3">
    <source>
        <dbReference type="EMBL" id="CAL1547111.1"/>
    </source>
</evidence>
<feature type="compositionally biased region" description="Basic and acidic residues" evidence="1">
    <location>
        <begin position="461"/>
        <end position="472"/>
    </location>
</feature>
<dbReference type="InterPro" id="IPR000467">
    <property type="entry name" value="G_patch_dom"/>
</dbReference>
<feature type="region of interest" description="Disordered" evidence="1">
    <location>
        <begin position="1"/>
        <end position="28"/>
    </location>
</feature>